<dbReference type="PANTHER" id="PTHR47331">
    <property type="entry name" value="PHD-TYPE DOMAIN-CONTAINING PROTEIN"/>
    <property type="match status" value="1"/>
</dbReference>
<name>A0ABM1ZI55_AEDAL</name>
<dbReference type="Proteomes" id="UP000069940">
    <property type="component" value="Unassembled WGS sequence"/>
</dbReference>
<reference evidence="2" key="2">
    <citation type="submission" date="2025-05" db="UniProtKB">
        <authorList>
            <consortium name="EnsemblMetazoa"/>
        </authorList>
    </citation>
    <scope>IDENTIFICATION</scope>
    <source>
        <strain evidence="2">Foshan</strain>
    </source>
</reference>
<dbReference type="EnsemblMetazoa" id="AALFPA23_018724.R27505">
    <property type="protein sequence ID" value="AALFPA23_018724.P27505"/>
    <property type="gene ID" value="AALFPA23_018724"/>
</dbReference>
<dbReference type="GeneID" id="134290459"/>
<sequence length="827" mass="93170">MTKLRELIYQERFYVDTMTNMKQFMERFDADRDKHQLEGWKQRIETVYKEFQINRLSLELLFEDTNEETSVEEQRDAEKSGQWEAHHKSTEVPQYKDLIEFLRTHLMVLQSLVPSKSRSSDSPKSELNRPLIFSKINTVHTVTNSTPGSCPFCSKNPHSPFKCDTFLKMAVSQRFDQVKKKNLCINCLSFLHLLRGCSSSGCRVCNQKHHTMLHQPPSDRSPSQQKANTPSVEGLSSQSANQPHSSNQSSSPARSSSSSETQPPAASAAVSSLVSTTLVGSSRRVPATVLLQTAIIKVFDSDGNTLWARALLDPASQLSLITESMVQKLKLQRFPSRQEIKGPYSRGSHCTEYAVVEPCHILKKITRELPANAVDSSQWKIPPGITLADPKFHEPGAIDLLLGMELYYELLLEGFIKLGPEQPALQNTVFGWVAAGRVGIQPHRNQRKVAHVCSTGDAEDSISRFWELESCWSPSTKSPEETSCEEHFVATTFRDESGRFVVTLPKRSDVLAQLGRSKEIAVRRFHALERRLDSNPNLKEAYSAFISEYLQLNHMREIEDTDDCSLSYYLPHHGVEKLDSTTTKLRVVFDASCRTDSGMSLNQALMVGPVVQDDLYAISLRFRMRQHAIIADAEKMYRQVRLHPSDYPLHRILWRRSSLEPLKTFELTTVTYDTASAPYLATRCLLELSKQGANDFPRAAEVLAEDFYIDDMLTSVDDESDGAELCIQLRKLLHSGGFSLRKWASNSEAILSIIPPELRSMLCLETPSTIKTLGLIWEPSTDLLHYSVSKWSQTDARRFEKAEKGQPTTSGTISGSTLGPPLPQGQH</sequence>
<accession>A0ABM1ZI55</accession>
<feature type="region of interest" description="Disordered" evidence="1">
    <location>
        <begin position="799"/>
        <end position="827"/>
    </location>
</feature>
<dbReference type="PANTHER" id="PTHR47331:SF5">
    <property type="entry name" value="RIBONUCLEASE H"/>
    <property type="match status" value="1"/>
</dbReference>
<feature type="compositionally biased region" description="Polar residues" evidence="1">
    <location>
        <begin position="218"/>
        <end position="235"/>
    </location>
</feature>
<keyword evidence="3" id="KW-1185">Reference proteome</keyword>
<protein>
    <recommendedName>
        <fullName evidence="4">Peptidase aspartic putative domain-containing protein</fullName>
    </recommendedName>
</protein>
<proteinExistence type="predicted"/>
<organism evidence="2 3">
    <name type="scientific">Aedes albopictus</name>
    <name type="common">Asian tiger mosquito</name>
    <name type="synonym">Stegomyia albopicta</name>
    <dbReference type="NCBI Taxonomy" id="7160"/>
    <lineage>
        <taxon>Eukaryota</taxon>
        <taxon>Metazoa</taxon>
        <taxon>Ecdysozoa</taxon>
        <taxon>Arthropoda</taxon>
        <taxon>Hexapoda</taxon>
        <taxon>Insecta</taxon>
        <taxon>Pterygota</taxon>
        <taxon>Neoptera</taxon>
        <taxon>Endopterygota</taxon>
        <taxon>Diptera</taxon>
        <taxon>Nematocera</taxon>
        <taxon>Culicoidea</taxon>
        <taxon>Culicidae</taxon>
        <taxon>Culicinae</taxon>
        <taxon>Aedini</taxon>
        <taxon>Aedes</taxon>
        <taxon>Stegomyia</taxon>
    </lineage>
</organism>
<feature type="compositionally biased region" description="Low complexity" evidence="1">
    <location>
        <begin position="236"/>
        <end position="264"/>
    </location>
</feature>
<evidence type="ECO:0000313" key="2">
    <source>
        <dbReference type="EnsemblMetazoa" id="AALFPA23_018724.P27505"/>
    </source>
</evidence>
<dbReference type="SUPFAM" id="SSF56672">
    <property type="entry name" value="DNA/RNA polymerases"/>
    <property type="match status" value="1"/>
</dbReference>
<reference evidence="3" key="1">
    <citation type="journal article" date="2015" name="Proc. Natl. Acad. Sci. U.S.A.">
        <title>Genome sequence of the Asian Tiger mosquito, Aedes albopictus, reveals insights into its biology, genetics, and evolution.</title>
        <authorList>
            <person name="Chen X.G."/>
            <person name="Jiang X."/>
            <person name="Gu J."/>
            <person name="Xu M."/>
            <person name="Wu Y."/>
            <person name="Deng Y."/>
            <person name="Zhang C."/>
            <person name="Bonizzoni M."/>
            <person name="Dermauw W."/>
            <person name="Vontas J."/>
            <person name="Armbruster P."/>
            <person name="Huang X."/>
            <person name="Yang Y."/>
            <person name="Zhang H."/>
            <person name="He W."/>
            <person name="Peng H."/>
            <person name="Liu Y."/>
            <person name="Wu K."/>
            <person name="Chen J."/>
            <person name="Lirakis M."/>
            <person name="Topalis P."/>
            <person name="Van Leeuwen T."/>
            <person name="Hall A.B."/>
            <person name="Jiang X."/>
            <person name="Thorpe C."/>
            <person name="Mueller R.L."/>
            <person name="Sun C."/>
            <person name="Waterhouse R.M."/>
            <person name="Yan G."/>
            <person name="Tu Z.J."/>
            <person name="Fang X."/>
            <person name="James A.A."/>
        </authorList>
    </citation>
    <scope>NUCLEOTIDE SEQUENCE [LARGE SCALE GENOMIC DNA]</scope>
    <source>
        <strain evidence="3">Foshan</strain>
    </source>
</reference>
<feature type="region of interest" description="Disordered" evidence="1">
    <location>
        <begin position="212"/>
        <end position="264"/>
    </location>
</feature>
<evidence type="ECO:0008006" key="4">
    <source>
        <dbReference type="Google" id="ProtNLM"/>
    </source>
</evidence>
<dbReference type="CDD" id="cd01644">
    <property type="entry name" value="RT_pepA17"/>
    <property type="match status" value="1"/>
</dbReference>
<dbReference type="InterPro" id="IPR043502">
    <property type="entry name" value="DNA/RNA_pol_sf"/>
</dbReference>
<dbReference type="RefSeq" id="XP_062713591.1">
    <property type="nucleotide sequence ID" value="XM_062857607.1"/>
</dbReference>
<evidence type="ECO:0000256" key="1">
    <source>
        <dbReference type="SAM" id="MobiDB-lite"/>
    </source>
</evidence>
<evidence type="ECO:0000313" key="3">
    <source>
        <dbReference type="Proteomes" id="UP000069940"/>
    </source>
</evidence>
<feature type="compositionally biased region" description="Low complexity" evidence="1">
    <location>
        <begin position="807"/>
        <end position="819"/>
    </location>
</feature>